<comment type="cofactor">
    <cofactor evidence="1 4">
        <name>a divalent metal cation</name>
        <dbReference type="ChEBI" id="CHEBI:60240"/>
    </cofactor>
</comment>
<dbReference type="RefSeq" id="WP_132463340.1">
    <property type="nucleotide sequence ID" value="NZ_SLXP01000008.1"/>
</dbReference>
<proteinExistence type="inferred from homology"/>
<comment type="similarity">
    <text evidence="4">Belongs to the Maf family.</text>
</comment>
<comment type="caution">
    <text evidence="4">Lacks conserved residue(s) required for the propagation of feature annotation.</text>
</comment>
<accession>A0A4R2PW79</accession>
<keyword evidence="3 4" id="KW-0546">Nucleotide metabolism</keyword>
<evidence type="ECO:0000313" key="5">
    <source>
        <dbReference type="EMBL" id="TCP40290.1"/>
    </source>
</evidence>
<dbReference type="AlphaFoldDB" id="A0A4R2PW79"/>
<dbReference type="EMBL" id="SLXP01000008">
    <property type="protein sequence ID" value="TCP40290.1"/>
    <property type="molecule type" value="Genomic_DNA"/>
</dbReference>
<dbReference type="Proteomes" id="UP000294835">
    <property type="component" value="Unassembled WGS sequence"/>
</dbReference>
<dbReference type="CDD" id="cd00555">
    <property type="entry name" value="Maf"/>
    <property type="match status" value="1"/>
</dbReference>
<dbReference type="PANTHER" id="PTHR43213:SF5">
    <property type="entry name" value="BIFUNCTIONAL DTTP_UTP PYROPHOSPHATASE_METHYLTRANSFERASE PROTEIN-RELATED"/>
    <property type="match status" value="1"/>
</dbReference>
<comment type="function">
    <text evidence="4">Nucleoside triphosphate pyrophosphatase. May have a dual role in cell division arrest and in preventing the incorporation of modified nucleotides into cellular nucleic acids.</text>
</comment>
<keyword evidence="2 4" id="KW-0378">Hydrolase</keyword>
<sequence>MSDRVILASGSPIRRQLLERAGLVFEVMPAPVDEDAIRDGMMADGATPADIAETLAAFKAERVAGKAPEALVIGCDQVLAHRGLVLGKPATVDEARAQLRKMRGGSHQLMSAVVVYDDLRPLWRHVGTVTLTMRPFSDAYLDLYLERNWERVRDSVGAYKLEEEGIRLFSRIEGDYFDVLGLPLLPLLTFLTTRGALMS</sequence>
<dbReference type="PANTHER" id="PTHR43213">
    <property type="entry name" value="BIFUNCTIONAL DTTP/UTP PYROPHOSPHATASE/METHYLTRANSFERASE PROTEIN-RELATED"/>
    <property type="match status" value="1"/>
</dbReference>
<gene>
    <name evidence="5" type="ORF">EV662_108165</name>
</gene>
<dbReference type="NCBIfam" id="TIGR00172">
    <property type="entry name" value="maf"/>
    <property type="match status" value="1"/>
</dbReference>
<dbReference type="EC" id="3.6.1.9" evidence="4"/>
<dbReference type="SUPFAM" id="SSF52972">
    <property type="entry name" value="ITPase-like"/>
    <property type="match status" value="1"/>
</dbReference>
<dbReference type="HAMAP" id="MF_00528">
    <property type="entry name" value="Maf"/>
    <property type="match status" value="1"/>
</dbReference>
<dbReference type="OrthoDB" id="9813962at2"/>
<dbReference type="Gene3D" id="3.90.950.10">
    <property type="match status" value="1"/>
</dbReference>
<dbReference type="Pfam" id="PF02545">
    <property type="entry name" value="Maf"/>
    <property type="match status" value="1"/>
</dbReference>
<evidence type="ECO:0000313" key="6">
    <source>
        <dbReference type="Proteomes" id="UP000294835"/>
    </source>
</evidence>
<keyword evidence="6" id="KW-1185">Reference proteome</keyword>
<dbReference type="GO" id="GO:0005737">
    <property type="term" value="C:cytoplasm"/>
    <property type="evidence" value="ECO:0007669"/>
    <property type="project" value="UniProtKB-SubCell"/>
</dbReference>
<dbReference type="GO" id="GO:0009117">
    <property type="term" value="P:nucleotide metabolic process"/>
    <property type="evidence" value="ECO:0007669"/>
    <property type="project" value="UniProtKB-KW"/>
</dbReference>
<comment type="caution">
    <text evidence="5">The sequence shown here is derived from an EMBL/GenBank/DDBJ whole genome shotgun (WGS) entry which is preliminary data.</text>
</comment>
<keyword evidence="4" id="KW-0963">Cytoplasm</keyword>
<name>A0A4R2PW79_9RHOB</name>
<protein>
    <recommendedName>
        <fullName evidence="4">Nucleoside triphosphate pyrophosphatase</fullName>
        <ecNumber evidence="4">3.6.1.9</ecNumber>
    </recommendedName>
    <alternativeName>
        <fullName evidence="4">Nucleotide pyrophosphatase</fullName>
        <shortName evidence="4">Nucleotide PPase</shortName>
    </alternativeName>
</protein>
<dbReference type="PIRSF" id="PIRSF006305">
    <property type="entry name" value="Maf"/>
    <property type="match status" value="1"/>
</dbReference>
<dbReference type="GO" id="GO:0047429">
    <property type="term" value="F:nucleoside triphosphate diphosphatase activity"/>
    <property type="evidence" value="ECO:0007669"/>
    <property type="project" value="UniProtKB-EC"/>
</dbReference>
<evidence type="ECO:0000256" key="2">
    <source>
        <dbReference type="ARBA" id="ARBA00022801"/>
    </source>
</evidence>
<feature type="active site" description="Proton acceptor" evidence="4">
    <location>
        <position position="76"/>
    </location>
</feature>
<evidence type="ECO:0000256" key="1">
    <source>
        <dbReference type="ARBA" id="ARBA00001968"/>
    </source>
</evidence>
<dbReference type="InterPro" id="IPR029001">
    <property type="entry name" value="ITPase-like_fam"/>
</dbReference>
<comment type="subcellular location">
    <subcellularLocation>
        <location evidence="4">Cytoplasm</location>
    </subcellularLocation>
</comment>
<evidence type="ECO:0000256" key="4">
    <source>
        <dbReference type="HAMAP-Rule" id="MF_00528"/>
    </source>
</evidence>
<dbReference type="InterPro" id="IPR003697">
    <property type="entry name" value="Maf-like"/>
</dbReference>
<comment type="catalytic activity">
    <reaction evidence="4">
        <text>a ribonucleoside 5'-triphosphate + H2O = a ribonucleoside 5'-phosphate + diphosphate + H(+)</text>
        <dbReference type="Rhea" id="RHEA:23996"/>
        <dbReference type="ChEBI" id="CHEBI:15377"/>
        <dbReference type="ChEBI" id="CHEBI:15378"/>
        <dbReference type="ChEBI" id="CHEBI:33019"/>
        <dbReference type="ChEBI" id="CHEBI:58043"/>
        <dbReference type="ChEBI" id="CHEBI:61557"/>
        <dbReference type="EC" id="3.6.1.9"/>
    </reaction>
</comment>
<reference evidence="5 6" key="1">
    <citation type="submission" date="2019-03" db="EMBL/GenBank/DDBJ databases">
        <title>Genomic Encyclopedia of Type Strains, Phase IV (KMG-IV): sequencing the most valuable type-strain genomes for metagenomic binning, comparative biology and taxonomic classification.</title>
        <authorList>
            <person name="Goeker M."/>
        </authorList>
    </citation>
    <scope>NUCLEOTIDE SEQUENCE [LARGE SCALE GENOMIC DNA]</scope>
    <source>
        <strain evidence="5 6">DSM 18063</strain>
    </source>
</reference>
<evidence type="ECO:0000256" key="3">
    <source>
        <dbReference type="ARBA" id="ARBA00023080"/>
    </source>
</evidence>
<organism evidence="5 6">
    <name type="scientific">Rhodovulum marinum</name>
    <dbReference type="NCBI Taxonomy" id="320662"/>
    <lineage>
        <taxon>Bacteria</taxon>
        <taxon>Pseudomonadati</taxon>
        <taxon>Pseudomonadota</taxon>
        <taxon>Alphaproteobacteria</taxon>
        <taxon>Rhodobacterales</taxon>
        <taxon>Paracoccaceae</taxon>
        <taxon>Rhodovulum</taxon>
    </lineage>
</organism>
<comment type="catalytic activity">
    <reaction evidence="4">
        <text>a 2'-deoxyribonucleoside 5'-triphosphate + H2O = a 2'-deoxyribonucleoside 5'-phosphate + diphosphate + H(+)</text>
        <dbReference type="Rhea" id="RHEA:44644"/>
        <dbReference type="ChEBI" id="CHEBI:15377"/>
        <dbReference type="ChEBI" id="CHEBI:15378"/>
        <dbReference type="ChEBI" id="CHEBI:33019"/>
        <dbReference type="ChEBI" id="CHEBI:61560"/>
        <dbReference type="ChEBI" id="CHEBI:65317"/>
        <dbReference type="EC" id="3.6.1.9"/>
    </reaction>
</comment>